<evidence type="ECO:0000313" key="8">
    <source>
        <dbReference type="Proteomes" id="UP000184203"/>
    </source>
</evidence>
<dbReference type="InterPro" id="IPR000340">
    <property type="entry name" value="Dual-sp_phosphatase_cat-dom"/>
</dbReference>
<dbReference type="PROSITE" id="PS50056">
    <property type="entry name" value="TYR_PHOSPHATASE_2"/>
    <property type="match status" value="1"/>
</dbReference>
<dbReference type="Proteomes" id="UP000003751">
    <property type="component" value="Unassembled WGS sequence"/>
</dbReference>
<keyword evidence="8" id="KW-1185">Reference proteome</keyword>
<dbReference type="Proteomes" id="UP000184203">
    <property type="component" value="Unassembled WGS sequence"/>
</dbReference>
<protein>
    <submittedName>
        <fullName evidence="6">Atypical dual specificity phosphatase</fullName>
    </submittedName>
    <submittedName>
        <fullName evidence="5">Dual specificity protein phosphatase</fullName>
    </submittedName>
</protein>
<dbReference type="EMBL" id="AEMG01000028">
    <property type="protein sequence ID" value="EFW90346.1"/>
    <property type="molecule type" value="Genomic_DNA"/>
</dbReference>
<accession>E7QYT0</accession>
<dbReference type="CDD" id="cd14498">
    <property type="entry name" value="DSP"/>
    <property type="match status" value="1"/>
</dbReference>
<comment type="similarity">
    <text evidence="1">Belongs to the protein-tyrosine phosphatase family. Non-receptor class dual specificity subfamily.</text>
</comment>
<keyword evidence="2" id="KW-0378">Hydrolase</keyword>
<feature type="domain" description="Tyrosine specific protein phosphatases" evidence="4">
    <location>
        <begin position="84"/>
        <end position="152"/>
    </location>
</feature>
<dbReference type="PATRIC" id="fig|797209.4.peg.3887"/>
<dbReference type="InterPro" id="IPR000387">
    <property type="entry name" value="Tyr_Pase_dom"/>
</dbReference>
<dbReference type="PANTHER" id="PTHR45961">
    <property type="entry name" value="IP21249P"/>
    <property type="match status" value="1"/>
</dbReference>
<dbReference type="GO" id="GO:0004721">
    <property type="term" value="F:phosphoprotein phosphatase activity"/>
    <property type="evidence" value="ECO:0007669"/>
    <property type="project" value="UniProtKB-KW"/>
</dbReference>
<keyword evidence="3" id="KW-0904">Protein phosphatase</keyword>
<dbReference type="STRING" id="797209.GCA_000376445_00645"/>
<evidence type="ECO:0000256" key="3">
    <source>
        <dbReference type="ARBA" id="ARBA00022912"/>
    </source>
</evidence>
<dbReference type="AlphaFoldDB" id="E7QYT0"/>
<sequence length="162" mass="17948">MPDEFDADGRPDVFVRPLGYVADEPVVRRIGARDLFIGNESAARPDCHDRYDRTFEYVLSASTEKQPLTTHHHPLIDGAGNEWRAFEAAVDTARRLFRRDGSLLVHCTAGVSRSSTLIAATLAAEEDREFHDALAIVQDARPHAMPNPALHELAVTYLAAKT</sequence>
<dbReference type="InterPro" id="IPR016130">
    <property type="entry name" value="Tyr_Pase_AS"/>
</dbReference>
<proteinExistence type="inferred from homology"/>
<gene>
    <name evidence="6" type="ORF">SAMN05444342_0294</name>
    <name evidence="5" type="ORF">ZOD2009_19853</name>
</gene>
<reference evidence="6" key="3">
    <citation type="submission" date="2016-11" db="EMBL/GenBank/DDBJ databases">
        <authorList>
            <person name="Jaros S."/>
            <person name="Januszkiewicz K."/>
            <person name="Wedrychowicz H."/>
        </authorList>
    </citation>
    <scope>NUCLEOTIDE SEQUENCE [LARGE SCALE GENOMIC DNA]</scope>
    <source>
        <strain evidence="6">DX253</strain>
    </source>
</reference>
<evidence type="ECO:0000259" key="4">
    <source>
        <dbReference type="PROSITE" id="PS50056"/>
    </source>
</evidence>
<dbReference type="Pfam" id="PF00782">
    <property type="entry name" value="DSPc"/>
    <property type="match status" value="1"/>
</dbReference>
<dbReference type="SUPFAM" id="SSF52799">
    <property type="entry name" value="(Phosphotyrosine protein) phosphatases II"/>
    <property type="match status" value="1"/>
</dbReference>
<name>E7QYT0_HALPU</name>
<evidence type="ECO:0000256" key="1">
    <source>
        <dbReference type="ARBA" id="ARBA00008601"/>
    </source>
</evidence>
<dbReference type="eggNOG" id="arCOG03413">
    <property type="taxonomic scope" value="Archaea"/>
</dbReference>
<dbReference type="PANTHER" id="PTHR45961:SF6">
    <property type="entry name" value="IP21249P"/>
    <property type="match status" value="1"/>
</dbReference>
<dbReference type="SMART" id="SM00195">
    <property type="entry name" value="DSPc"/>
    <property type="match status" value="1"/>
</dbReference>
<evidence type="ECO:0000256" key="2">
    <source>
        <dbReference type="ARBA" id="ARBA00022801"/>
    </source>
</evidence>
<evidence type="ECO:0000313" key="7">
    <source>
        <dbReference type="Proteomes" id="UP000003751"/>
    </source>
</evidence>
<dbReference type="EMBL" id="FRAN01000001">
    <property type="protein sequence ID" value="SHK01821.1"/>
    <property type="molecule type" value="Genomic_DNA"/>
</dbReference>
<reference evidence="8" key="2">
    <citation type="submission" date="2016-11" db="EMBL/GenBank/DDBJ databases">
        <authorList>
            <person name="Varghese N."/>
            <person name="Submissions S."/>
        </authorList>
    </citation>
    <scope>NUCLEOTIDE SEQUENCE [LARGE SCALE GENOMIC DNA]</scope>
    <source>
        <strain evidence="8">DX253</strain>
    </source>
</reference>
<dbReference type="RefSeq" id="WP_007982814.1">
    <property type="nucleotide sequence ID" value="NZ_AEMG01000028.1"/>
</dbReference>
<reference evidence="5 7" key="1">
    <citation type="journal article" date="2014" name="ISME J.">
        <title>Trehalose/2-sulfotrehalose biosynthesis and glycine-betaine uptake are widely spread mechanisms for osmoadaptation in the Halobacteriales.</title>
        <authorList>
            <person name="Youssef N.H."/>
            <person name="Savage-Ashlock K.N."/>
            <person name="McCully A.L."/>
            <person name="Luedtke B."/>
            <person name="Shaw E.I."/>
            <person name="Hoff W.D."/>
            <person name="Elshahed M.S."/>
        </authorList>
    </citation>
    <scope>NUCLEOTIDE SEQUENCE [LARGE SCALE GENOMIC DNA]</scope>
    <source>
        <strain evidence="5 7">DX253</strain>
    </source>
</reference>
<dbReference type="Gene3D" id="3.90.190.10">
    <property type="entry name" value="Protein tyrosine phosphatase superfamily"/>
    <property type="match status" value="1"/>
</dbReference>
<evidence type="ECO:0000313" key="5">
    <source>
        <dbReference type="EMBL" id="EFW90346.1"/>
    </source>
</evidence>
<evidence type="ECO:0000313" key="6">
    <source>
        <dbReference type="EMBL" id="SHK01821.1"/>
    </source>
</evidence>
<dbReference type="OrthoDB" id="204030at2157"/>
<organism evidence="5 7">
    <name type="scientific">Haladaptatus paucihalophilus DX253</name>
    <dbReference type="NCBI Taxonomy" id="797209"/>
    <lineage>
        <taxon>Archaea</taxon>
        <taxon>Methanobacteriati</taxon>
        <taxon>Methanobacteriota</taxon>
        <taxon>Stenosarchaea group</taxon>
        <taxon>Halobacteria</taxon>
        <taxon>Halobacteriales</taxon>
        <taxon>Haladaptataceae</taxon>
        <taxon>Haladaptatus</taxon>
    </lineage>
</organism>
<dbReference type="PROSITE" id="PS00383">
    <property type="entry name" value="TYR_PHOSPHATASE_1"/>
    <property type="match status" value="1"/>
</dbReference>
<dbReference type="InterPro" id="IPR029021">
    <property type="entry name" value="Prot-tyrosine_phosphatase-like"/>
</dbReference>
<dbReference type="InterPro" id="IPR052103">
    <property type="entry name" value="Dual_spec_Phospatases"/>
</dbReference>
<dbReference type="InterPro" id="IPR020422">
    <property type="entry name" value="TYR_PHOSPHATASE_DUAL_dom"/>
</dbReference>